<proteinExistence type="predicted"/>
<protein>
    <submittedName>
        <fullName evidence="1">Uncharacterized protein</fullName>
    </submittedName>
</protein>
<name>A0ACB8UGH9_9APHY</name>
<reference evidence="1" key="1">
    <citation type="journal article" date="2021" name="Environ. Microbiol.">
        <title>Gene family expansions and transcriptome signatures uncover fungal adaptations to wood decay.</title>
        <authorList>
            <person name="Hage H."/>
            <person name="Miyauchi S."/>
            <person name="Viragh M."/>
            <person name="Drula E."/>
            <person name="Min B."/>
            <person name="Chaduli D."/>
            <person name="Navarro D."/>
            <person name="Favel A."/>
            <person name="Norest M."/>
            <person name="Lesage-Meessen L."/>
            <person name="Balint B."/>
            <person name="Merenyi Z."/>
            <person name="de Eugenio L."/>
            <person name="Morin E."/>
            <person name="Martinez A.T."/>
            <person name="Baldrian P."/>
            <person name="Stursova M."/>
            <person name="Martinez M.J."/>
            <person name="Novotny C."/>
            <person name="Magnuson J.K."/>
            <person name="Spatafora J.W."/>
            <person name="Maurice S."/>
            <person name="Pangilinan J."/>
            <person name="Andreopoulos W."/>
            <person name="LaButti K."/>
            <person name="Hundley H."/>
            <person name="Na H."/>
            <person name="Kuo A."/>
            <person name="Barry K."/>
            <person name="Lipzen A."/>
            <person name="Henrissat B."/>
            <person name="Riley R."/>
            <person name="Ahrendt S."/>
            <person name="Nagy L.G."/>
            <person name="Grigoriev I.V."/>
            <person name="Martin F."/>
            <person name="Rosso M.N."/>
        </authorList>
    </citation>
    <scope>NUCLEOTIDE SEQUENCE</scope>
    <source>
        <strain evidence="1">CBS 384.51</strain>
    </source>
</reference>
<comment type="caution">
    <text evidence="1">The sequence shown here is derived from an EMBL/GenBank/DDBJ whole genome shotgun (WGS) entry which is preliminary data.</text>
</comment>
<evidence type="ECO:0000313" key="1">
    <source>
        <dbReference type="EMBL" id="KAI0093374.1"/>
    </source>
</evidence>
<gene>
    <name evidence="1" type="ORF">BDY19DRAFT_423122</name>
</gene>
<evidence type="ECO:0000313" key="2">
    <source>
        <dbReference type="Proteomes" id="UP001055072"/>
    </source>
</evidence>
<accession>A0ACB8UGH9</accession>
<keyword evidence="2" id="KW-1185">Reference proteome</keyword>
<sequence length="373" mass="41876">MERAIRLYRTEQRSSVFLFLPQHNKMDSSPELDFKATPLGALLMGGLISTFLSGIVTMQAYIYARNYPTDRPLVKVLAGSTWLLDIFHSTMVATSLWLYLIDGFGSKSVHDKIFWSLGVTVASTAILTFFVHAFFCNRLHKLSKGNFFLTVPIAFVALFRLVAACVTTAEMIRLQSFSMFMAQFRWVFTLGLALSSVADVLIASGMCFFLRQNRTGTSDLDRIIDSVIYYTIENGLLTSIATILSLVFWLATPHNLVYMGLHFAISKLYANSLLASLNARKSLRQAHSSIRDVHRPSLGQGFPPNVRRLSNFTARSDCYQTGTRLEINVEKTIDCIVEEDGPYTPGTAYQMGERSYISGESTNPHKDSMWMPT</sequence>
<dbReference type="EMBL" id="MU274902">
    <property type="protein sequence ID" value="KAI0093374.1"/>
    <property type="molecule type" value="Genomic_DNA"/>
</dbReference>
<dbReference type="Proteomes" id="UP001055072">
    <property type="component" value="Unassembled WGS sequence"/>
</dbReference>
<organism evidence="1 2">
    <name type="scientific">Irpex rosettiformis</name>
    <dbReference type="NCBI Taxonomy" id="378272"/>
    <lineage>
        <taxon>Eukaryota</taxon>
        <taxon>Fungi</taxon>
        <taxon>Dikarya</taxon>
        <taxon>Basidiomycota</taxon>
        <taxon>Agaricomycotina</taxon>
        <taxon>Agaricomycetes</taxon>
        <taxon>Polyporales</taxon>
        <taxon>Irpicaceae</taxon>
        <taxon>Irpex</taxon>
    </lineage>
</organism>